<keyword evidence="10" id="KW-1185">Reference proteome</keyword>
<keyword evidence="5 7" id="KW-0472">Membrane</keyword>
<comment type="caution">
    <text evidence="9">The sequence shown here is derived from an EMBL/GenBank/DDBJ whole genome shotgun (WGS) entry which is preliminary data.</text>
</comment>
<keyword evidence="4" id="KW-0560">Oxidoreductase</keyword>
<dbReference type="Proteomes" id="UP000239649">
    <property type="component" value="Unassembled WGS sequence"/>
</dbReference>
<feature type="transmembrane region" description="Helical" evidence="7">
    <location>
        <begin position="86"/>
        <end position="113"/>
    </location>
</feature>
<protein>
    <submittedName>
        <fullName evidence="9">Superoxide-generating NADPH oxidase heavy chain subunit B</fullName>
    </submittedName>
</protein>
<evidence type="ECO:0000256" key="6">
    <source>
        <dbReference type="SAM" id="MobiDB-lite"/>
    </source>
</evidence>
<dbReference type="STRING" id="554055.A0A2P6VJK5"/>
<feature type="transmembrane region" description="Helical" evidence="7">
    <location>
        <begin position="145"/>
        <end position="164"/>
    </location>
</feature>
<evidence type="ECO:0000256" key="5">
    <source>
        <dbReference type="ARBA" id="ARBA00023136"/>
    </source>
</evidence>
<comment type="subcellular location">
    <subcellularLocation>
        <location evidence="1">Membrane</location>
        <topology evidence="1">Multi-pass membrane protein</topology>
    </subcellularLocation>
</comment>
<evidence type="ECO:0000256" key="7">
    <source>
        <dbReference type="SAM" id="Phobius"/>
    </source>
</evidence>
<keyword evidence="3 7" id="KW-1133">Transmembrane helix</keyword>
<dbReference type="GO" id="GO:0005886">
    <property type="term" value="C:plasma membrane"/>
    <property type="evidence" value="ECO:0007669"/>
    <property type="project" value="TreeGrafter"/>
</dbReference>
<evidence type="ECO:0000256" key="3">
    <source>
        <dbReference type="ARBA" id="ARBA00022989"/>
    </source>
</evidence>
<dbReference type="EMBL" id="LHPF02000005">
    <property type="protein sequence ID" value="PSC74273.1"/>
    <property type="molecule type" value="Genomic_DNA"/>
</dbReference>
<dbReference type="InterPro" id="IPR013130">
    <property type="entry name" value="Fe3_Rdtase_TM_dom"/>
</dbReference>
<feature type="transmembrane region" description="Helical" evidence="7">
    <location>
        <begin position="214"/>
        <end position="232"/>
    </location>
</feature>
<gene>
    <name evidence="9" type="ORF">C2E20_2849</name>
</gene>
<feature type="transmembrane region" description="Helical" evidence="7">
    <location>
        <begin position="184"/>
        <end position="207"/>
    </location>
</feature>
<feature type="transmembrane region" description="Helical" evidence="7">
    <location>
        <begin position="530"/>
        <end position="549"/>
    </location>
</feature>
<accession>A0A2P6VJK5</accession>
<dbReference type="InterPro" id="IPR050369">
    <property type="entry name" value="RBOH/FRE"/>
</dbReference>
<dbReference type="OrthoDB" id="167398at2759"/>
<dbReference type="Pfam" id="PF01794">
    <property type="entry name" value="Ferric_reduct"/>
    <property type="match status" value="1"/>
</dbReference>
<sequence>MSQGGCRPLAATLARALLKLAAAASLAFFYVYVGFAWLPSDFYTDFGFIYDNWGIPYPYGMPRAFKRLSCVVGRVLAWEAPPRRFWAWWCGGMSVLDLTVLALVFAYNAWYFAYYYMQYDRLLDAVAECGLAYPEPRWRLMTEKWIGHVTLWVVSLHGWLYYLYWALKQAFWVNFSNWGTLSSINYLAGSMAYLFALLLWSSSLGWVRRRFFEVFYRCHLVGFVGFTLFSYMHYLWGWTMFLPSLLLYAADLALRAGQLTNTTLVTAAAVDDEAGMGTVQLRTSQASRLGDVIARAMKGCPVHELFLLVPSISRWQWHPITVAGTAPDTQGKWEGLAACARLQAGVTCPGSVLTLSIKRYGRWTKAGLPSRVHLVWAARQPREFCILDADLLAAALSNDGWLKIELYCTGPSAAIDGPKLEPSASSASSGSDELKPQPSFDQKGSPKSSPSRVPSAATVTAAATPAPHASALASPFFHKVARVVQPQAVGAWHLAAVYLLVWLGAFLGTYLGAASPTSLPYPRLLQVGMVWFFAQAVMSIGVPYALAVLPVHMWRQPGSGEALPLAPPQEPSGHGSGCRLVGNTLTACGEVGLQVAPGRPSLRDTLLSARKQASPGSTLGVFVGGPEPLTREAHLQVAALNDAGCCRAGSKGAHFELHAMTHTL</sequence>
<evidence type="ECO:0000256" key="4">
    <source>
        <dbReference type="ARBA" id="ARBA00023002"/>
    </source>
</evidence>
<name>A0A2P6VJK5_9CHLO</name>
<evidence type="ECO:0000256" key="1">
    <source>
        <dbReference type="ARBA" id="ARBA00004141"/>
    </source>
</evidence>
<dbReference type="PANTHER" id="PTHR11972">
    <property type="entry name" value="NADPH OXIDASE"/>
    <property type="match status" value="1"/>
</dbReference>
<dbReference type="GO" id="GO:0016491">
    <property type="term" value="F:oxidoreductase activity"/>
    <property type="evidence" value="ECO:0007669"/>
    <property type="project" value="UniProtKB-KW"/>
</dbReference>
<feature type="region of interest" description="Disordered" evidence="6">
    <location>
        <begin position="419"/>
        <end position="459"/>
    </location>
</feature>
<organism evidence="9 10">
    <name type="scientific">Micractinium conductrix</name>
    <dbReference type="NCBI Taxonomy" id="554055"/>
    <lineage>
        <taxon>Eukaryota</taxon>
        <taxon>Viridiplantae</taxon>
        <taxon>Chlorophyta</taxon>
        <taxon>core chlorophytes</taxon>
        <taxon>Trebouxiophyceae</taxon>
        <taxon>Chlorellales</taxon>
        <taxon>Chlorellaceae</taxon>
        <taxon>Chlorella clade</taxon>
        <taxon>Micractinium</taxon>
    </lineage>
</organism>
<evidence type="ECO:0000259" key="8">
    <source>
        <dbReference type="Pfam" id="PF01794"/>
    </source>
</evidence>
<keyword evidence="2 7" id="KW-0812">Transmembrane</keyword>
<proteinExistence type="predicted"/>
<dbReference type="PANTHER" id="PTHR11972:SF69">
    <property type="entry name" value="FERRIC REDUCTION OXIDASE 6-RELATED"/>
    <property type="match status" value="1"/>
</dbReference>
<reference evidence="9 10" key="1">
    <citation type="journal article" date="2018" name="Plant J.">
        <title>Genome sequences of Chlorella sorokiniana UTEX 1602 and Micractinium conductrix SAG 241.80: implications to maltose excretion by a green alga.</title>
        <authorList>
            <person name="Arriola M.B."/>
            <person name="Velmurugan N."/>
            <person name="Zhang Y."/>
            <person name="Plunkett M.H."/>
            <person name="Hondzo H."/>
            <person name="Barney B.M."/>
        </authorList>
    </citation>
    <scope>NUCLEOTIDE SEQUENCE [LARGE SCALE GENOMIC DNA]</scope>
    <source>
        <strain evidence="9 10">SAG 241.80</strain>
    </source>
</reference>
<feature type="transmembrane region" description="Helical" evidence="7">
    <location>
        <begin position="489"/>
        <end position="510"/>
    </location>
</feature>
<evidence type="ECO:0000256" key="2">
    <source>
        <dbReference type="ARBA" id="ARBA00022692"/>
    </source>
</evidence>
<feature type="domain" description="Ferric oxidoreductase" evidence="8">
    <location>
        <begin position="144"/>
        <end position="229"/>
    </location>
</feature>
<dbReference type="AlphaFoldDB" id="A0A2P6VJK5"/>
<feature type="transmembrane region" description="Helical" evidence="7">
    <location>
        <begin position="20"/>
        <end position="38"/>
    </location>
</feature>
<evidence type="ECO:0000313" key="9">
    <source>
        <dbReference type="EMBL" id="PSC74273.1"/>
    </source>
</evidence>
<feature type="compositionally biased region" description="Polar residues" evidence="6">
    <location>
        <begin position="439"/>
        <end position="452"/>
    </location>
</feature>
<evidence type="ECO:0000313" key="10">
    <source>
        <dbReference type="Proteomes" id="UP000239649"/>
    </source>
</evidence>